<feature type="region of interest" description="Disordered" evidence="1">
    <location>
        <begin position="79"/>
        <end position="113"/>
    </location>
</feature>
<dbReference type="Proteomes" id="UP000274429">
    <property type="component" value="Unassembled WGS sequence"/>
</dbReference>
<feature type="region of interest" description="Disordered" evidence="1">
    <location>
        <begin position="1"/>
        <end position="67"/>
    </location>
</feature>
<evidence type="ECO:0000256" key="1">
    <source>
        <dbReference type="SAM" id="MobiDB-lite"/>
    </source>
</evidence>
<protein>
    <submittedName>
        <fullName evidence="4">Protein FAM122A-like</fullName>
    </submittedName>
</protein>
<proteinExistence type="predicted"/>
<evidence type="ECO:0000313" key="3">
    <source>
        <dbReference type="Proteomes" id="UP000274429"/>
    </source>
</evidence>
<sequence length="113" mass="12582">MTDYGTAVLAQTLSDNSNPGPPPSPRLPTLRRQRYRLSRESLSSFQDKHDMNATTLDSSPSHISKGTQHIRQVRIVSGPGHEHQRPSSFGHKSRPCGFADSRPRMASQEMTEV</sequence>
<accession>A0A0R3X6N1</accession>
<reference evidence="2 3" key="2">
    <citation type="submission" date="2018-11" db="EMBL/GenBank/DDBJ databases">
        <authorList>
            <consortium name="Pathogen Informatics"/>
        </authorList>
    </citation>
    <scope>NUCLEOTIDE SEQUENCE [LARGE SCALE GENOMIC DNA]</scope>
</reference>
<keyword evidence="3" id="KW-1185">Reference proteome</keyword>
<feature type="compositionally biased region" description="Polar residues" evidence="1">
    <location>
        <begin position="52"/>
        <end position="67"/>
    </location>
</feature>
<dbReference type="AlphaFoldDB" id="A0A0R3X6N1"/>
<name>A0A0R3X6N1_HYDTA</name>
<organism evidence="4">
    <name type="scientific">Hydatigena taeniaeformis</name>
    <name type="common">Feline tapeworm</name>
    <name type="synonym">Taenia taeniaeformis</name>
    <dbReference type="NCBI Taxonomy" id="6205"/>
    <lineage>
        <taxon>Eukaryota</taxon>
        <taxon>Metazoa</taxon>
        <taxon>Spiralia</taxon>
        <taxon>Lophotrochozoa</taxon>
        <taxon>Platyhelminthes</taxon>
        <taxon>Cestoda</taxon>
        <taxon>Eucestoda</taxon>
        <taxon>Cyclophyllidea</taxon>
        <taxon>Taeniidae</taxon>
        <taxon>Hydatigera</taxon>
    </lineage>
</organism>
<evidence type="ECO:0000313" key="2">
    <source>
        <dbReference type="EMBL" id="VDM33891.1"/>
    </source>
</evidence>
<reference evidence="4" key="1">
    <citation type="submission" date="2017-02" db="UniProtKB">
        <authorList>
            <consortium name="WormBaseParasite"/>
        </authorList>
    </citation>
    <scope>IDENTIFICATION</scope>
</reference>
<evidence type="ECO:0000313" key="4">
    <source>
        <dbReference type="WBParaSite" id="TTAC_0000917201-mRNA-1"/>
    </source>
</evidence>
<gene>
    <name evidence="2" type="ORF">TTAC_LOCUS9157</name>
</gene>
<dbReference type="EMBL" id="UYWX01020696">
    <property type="protein sequence ID" value="VDM33891.1"/>
    <property type="molecule type" value="Genomic_DNA"/>
</dbReference>
<dbReference type="WBParaSite" id="TTAC_0000917201-mRNA-1">
    <property type="protein sequence ID" value="TTAC_0000917201-mRNA-1"/>
    <property type="gene ID" value="TTAC_0000917201"/>
</dbReference>